<dbReference type="RefSeq" id="WP_155863595.1">
    <property type="nucleotide sequence ID" value="NZ_WFIY01000004.1"/>
</dbReference>
<evidence type="ECO:0000313" key="2">
    <source>
        <dbReference type="EMBL" id="MUM65147.1"/>
    </source>
</evidence>
<sequence>MYTLEKIIVFITFYLIFRNLFIYEITINWDAIDYMWIAAHGYMVKFLYAFSPVFPALIKGLTFLTGSYSLSSLIITNIFVILSYNYYGFKGSIILSTFPVFVIYSTIPYSDDIALTFLILSLNLGGWLSAIALGGAIATFYNLAYTLPSFILKYKRKIWYFLPPLAAGGAILLAFWIFTGSPFTFFSVESKHWSAYFTTPWCQAEWILNCYSFFINSFFDPYFHLSPLVYLLRNYVFLAFYITGTILFYKKSKDVFLTLYSLSIILPLFFIHGWPSISLPRLLLPAFPSLLGYVEVIFKRKAYTVIYIAISFFLTFFFTEWQVLAFFA</sequence>
<feature type="transmembrane region" description="Helical" evidence="1">
    <location>
        <begin position="280"/>
        <end position="298"/>
    </location>
</feature>
<accession>A0A6A9QPM0</accession>
<feature type="transmembrane region" description="Helical" evidence="1">
    <location>
        <begin position="6"/>
        <end position="23"/>
    </location>
</feature>
<feature type="transmembrane region" description="Helical" evidence="1">
    <location>
        <begin position="127"/>
        <end position="147"/>
    </location>
</feature>
<name>A0A6A9QPM0_ACIIN</name>
<gene>
    <name evidence="2" type="ORF">D1867_07855</name>
</gene>
<evidence type="ECO:0008006" key="4">
    <source>
        <dbReference type="Google" id="ProtNLM"/>
    </source>
</evidence>
<dbReference type="EMBL" id="WFIY01000004">
    <property type="protein sequence ID" value="MUM65147.1"/>
    <property type="molecule type" value="Genomic_DNA"/>
</dbReference>
<keyword evidence="1" id="KW-0812">Transmembrane</keyword>
<keyword evidence="1" id="KW-0472">Membrane</keyword>
<dbReference type="Proteomes" id="UP000440125">
    <property type="component" value="Unassembled WGS sequence"/>
</dbReference>
<protein>
    <recommendedName>
        <fullName evidence="4">Glycosyltransferase RgtA/B/C/D-like domain-containing protein</fullName>
    </recommendedName>
</protein>
<reference evidence="2 3" key="1">
    <citation type="submission" date="2019-10" db="EMBL/GenBank/DDBJ databases">
        <title>Genome Sequences from Six Type Strain Members of the Archaeal Family Sulfolobaceae: Acidianus ambivalens, Acidianus infernus, Metallosphaera prunae, Stygiolobus azoricus, Sulfolobus metallicus, and Sulfurisphaera ohwakuensis.</title>
        <authorList>
            <person name="Counts J.A."/>
            <person name="Kelly R.M."/>
        </authorList>
    </citation>
    <scope>NUCLEOTIDE SEQUENCE [LARGE SCALE GENOMIC DNA]</scope>
    <source>
        <strain evidence="2 3">DSM 3191</strain>
    </source>
</reference>
<feature type="transmembrane region" description="Helical" evidence="1">
    <location>
        <begin position="89"/>
        <end position="107"/>
    </location>
</feature>
<dbReference type="OrthoDB" id="43795at2157"/>
<keyword evidence="1" id="KW-1133">Transmembrane helix</keyword>
<keyword evidence="3" id="KW-1185">Reference proteome</keyword>
<evidence type="ECO:0000313" key="3">
    <source>
        <dbReference type="Proteomes" id="UP000440125"/>
    </source>
</evidence>
<feature type="transmembrane region" description="Helical" evidence="1">
    <location>
        <begin position="228"/>
        <end position="249"/>
    </location>
</feature>
<feature type="transmembrane region" description="Helical" evidence="1">
    <location>
        <begin position="60"/>
        <end position="82"/>
    </location>
</feature>
<feature type="transmembrane region" description="Helical" evidence="1">
    <location>
        <begin position="159"/>
        <end position="178"/>
    </location>
</feature>
<feature type="transmembrane region" description="Helical" evidence="1">
    <location>
        <begin position="305"/>
        <end position="327"/>
    </location>
</feature>
<feature type="transmembrane region" description="Helical" evidence="1">
    <location>
        <begin position="256"/>
        <end position="274"/>
    </location>
</feature>
<organism evidence="2 3">
    <name type="scientific">Acidianus infernus</name>
    <dbReference type="NCBI Taxonomy" id="12915"/>
    <lineage>
        <taxon>Archaea</taxon>
        <taxon>Thermoproteota</taxon>
        <taxon>Thermoprotei</taxon>
        <taxon>Sulfolobales</taxon>
        <taxon>Sulfolobaceae</taxon>
        <taxon>Acidianus</taxon>
    </lineage>
</organism>
<proteinExistence type="predicted"/>
<dbReference type="AlphaFoldDB" id="A0A6A9QPM0"/>
<evidence type="ECO:0000256" key="1">
    <source>
        <dbReference type="SAM" id="Phobius"/>
    </source>
</evidence>
<comment type="caution">
    <text evidence="2">The sequence shown here is derived from an EMBL/GenBank/DDBJ whole genome shotgun (WGS) entry which is preliminary data.</text>
</comment>